<evidence type="ECO:0000256" key="3">
    <source>
        <dbReference type="PROSITE-ProRule" id="PRU01379"/>
    </source>
</evidence>
<dbReference type="SUPFAM" id="SSF53187">
    <property type="entry name" value="Zn-dependent exopeptidases"/>
    <property type="match status" value="1"/>
</dbReference>
<dbReference type="Pfam" id="PF18027">
    <property type="entry name" value="Pepdidase_M14_N"/>
    <property type="match status" value="1"/>
</dbReference>
<evidence type="ECO:0000256" key="4">
    <source>
        <dbReference type="SAM" id="MobiDB-lite"/>
    </source>
</evidence>
<evidence type="ECO:0000313" key="7">
    <source>
        <dbReference type="Proteomes" id="UP000075886"/>
    </source>
</evidence>
<reference evidence="7" key="1">
    <citation type="submission" date="2014-01" db="EMBL/GenBank/DDBJ databases">
        <title>The Genome Sequence of Anopheles farauti FAR1 (V2).</title>
        <authorList>
            <consortium name="The Broad Institute Genomics Platform"/>
            <person name="Neafsey D.E."/>
            <person name="Besansky N."/>
            <person name="Howell P."/>
            <person name="Walton C."/>
            <person name="Young S.K."/>
            <person name="Zeng Q."/>
            <person name="Gargeya S."/>
            <person name="Fitzgerald M."/>
            <person name="Haas B."/>
            <person name="Abouelleil A."/>
            <person name="Allen A.W."/>
            <person name="Alvarado L."/>
            <person name="Arachchi H.M."/>
            <person name="Berlin A.M."/>
            <person name="Chapman S.B."/>
            <person name="Gainer-Dewar J."/>
            <person name="Goldberg J."/>
            <person name="Griggs A."/>
            <person name="Gujja S."/>
            <person name="Hansen M."/>
            <person name="Howarth C."/>
            <person name="Imamovic A."/>
            <person name="Ireland A."/>
            <person name="Larimer J."/>
            <person name="McCowan C."/>
            <person name="Murphy C."/>
            <person name="Pearson M."/>
            <person name="Poon T.W."/>
            <person name="Priest M."/>
            <person name="Roberts A."/>
            <person name="Saif S."/>
            <person name="Shea T."/>
            <person name="Sisk P."/>
            <person name="Sykes S."/>
            <person name="Wortman J."/>
            <person name="Nusbaum C."/>
            <person name="Birren B."/>
        </authorList>
    </citation>
    <scope>NUCLEOTIDE SEQUENCE [LARGE SCALE GENOMIC DNA]</scope>
    <source>
        <strain evidence="7">FAR1</strain>
    </source>
</reference>
<dbReference type="GO" id="GO:0006508">
    <property type="term" value="P:proteolysis"/>
    <property type="evidence" value="ECO:0007669"/>
    <property type="project" value="InterPro"/>
</dbReference>
<feature type="compositionally biased region" description="Basic residues" evidence="4">
    <location>
        <begin position="424"/>
        <end position="438"/>
    </location>
</feature>
<dbReference type="GO" id="GO:0004181">
    <property type="term" value="F:metallocarboxypeptidase activity"/>
    <property type="evidence" value="ECO:0007669"/>
    <property type="project" value="InterPro"/>
</dbReference>
<reference evidence="6" key="2">
    <citation type="submission" date="2020-05" db="UniProtKB">
        <authorList>
            <consortium name="EnsemblMetazoa"/>
        </authorList>
    </citation>
    <scope>IDENTIFICATION</scope>
    <source>
        <strain evidence="6">FAR1</strain>
    </source>
</reference>
<dbReference type="AlphaFoldDB" id="A0A182QSU4"/>
<evidence type="ECO:0000313" key="6">
    <source>
        <dbReference type="EnsemblMetazoa" id="AFAF016130-PA"/>
    </source>
</evidence>
<comment type="cofactor">
    <cofactor evidence="1">
        <name>Zn(2+)</name>
        <dbReference type="ChEBI" id="CHEBI:29105"/>
    </cofactor>
</comment>
<organism evidence="6 7">
    <name type="scientific">Anopheles farauti</name>
    <dbReference type="NCBI Taxonomy" id="69004"/>
    <lineage>
        <taxon>Eukaryota</taxon>
        <taxon>Metazoa</taxon>
        <taxon>Ecdysozoa</taxon>
        <taxon>Arthropoda</taxon>
        <taxon>Hexapoda</taxon>
        <taxon>Insecta</taxon>
        <taxon>Pterygota</taxon>
        <taxon>Neoptera</taxon>
        <taxon>Endopterygota</taxon>
        <taxon>Diptera</taxon>
        <taxon>Nematocera</taxon>
        <taxon>Culicoidea</taxon>
        <taxon>Culicidae</taxon>
        <taxon>Anophelinae</taxon>
        <taxon>Anopheles</taxon>
    </lineage>
</organism>
<dbReference type="EMBL" id="AXCN02000181">
    <property type="status" value="NOT_ANNOTATED_CDS"/>
    <property type="molecule type" value="Genomic_DNA"/>
</dbReference>
<comment type="similarity">
    <text evidence="2 3">Belongs to the peptidase M14 family.</text>
</comment>
<dbReference type="VEuPathDB" id="VectorBase:AFAF016130"/>
<evidence type="ECO:0000259" key="5">
    <source>
        <dbReference type="PROSITE" id="PS52035"/>
    </source>
</evidence>
<feature type="region of interest" description="Disordered" evidence="4">
    <location>
        <begin position="420"/>
        <end position="441"/>
    </location>
</feature>
<protein>
    <recommendedName>
        <fullName evidence="5">Peptidase M14 domain-containing protein</fullName>
    </recommendedName>
</protein>
<dbReference type="InterPro" id="IPR050821">
    <property type="entry name" value="Cytosolic_carboxypeptidase"/>
</dbReference>
<proteinExistence type="inferred from homology"/>
<dbReference type="GO" id="GO:0008270">
    <property type="term" value="F:zinc ion binding"/>
    <property type="evidence" value="ECO:0007669"/>
    <property type="project" value="InterPro"/>
</dbReference>
<feature type="region of interest" description="Disordered" evidence="4">
    <location>
        <begin position="16"/>
        <end position="43"/>
    </location>
</feature>
<dbReference type="STRING" id="69004.A0A182QSU4"/>
<dbReference type="EnsemblMetazoa" id="AFAF016130-RA">
    <property type="protein sequence ID" value="AFAF016130-PA"/>
    <property type="gene ID" value="AFAF016130"/>
</dbReference>
<name>A0A182QSU4_9DIPT</name>
<keyword evidence="7" id="KW-1185">Reference proteome</keyword>
<dbReference type="InterPro" id="IPR040626">
    <property type="entry name" value="Pepdidase_M14_N"/>
</dbReference>
<dbReference type="Pfam" id="PF00246">
    <property type="entry name" value="Peptidase_M14"/>
    <property type="match status" value="1"/>
</dbReference>
<accession>A0A182QSU4</accession>
<evidence type="ECO:0000256" key="2">
    <source>
        <dbReference type="ARBA" id="ARBA00005988"/>
    </source>
</evidence>
<dbReference type="Gene3D" id="3.40.630.10">
    <property type="entry name" value="Zn peptidases"/>
    <property type="match status" value="2"/>
</dbReference>
<dbReference type="PANTHER" id="PTHR12756:SF9">
    <property type="entry name" value="CYTOSOLIC CARBOXYPEPTIDASE 6"/>
    <property type="match status" value="1"/>
</dbReference>
<feature type="active site" description="Proton donor/acceptor" evidence="3">
    <location>
        <position position="370"/>
    </location>
</feature>
<dbReference type="PROSITE" id="PS52035">
    <property type="entry name" value="PEPTIDASE_M14"/>
    <property type="match status" value="1"/>
</dbReference>
<feature type="domain" description="Peptidase M14" evidence="5">
    <location>
        <begin position="176"/>
        <end position="407"/>
    </location>
</feature>
<dbReference type="Gene3D" id="2.60.40.3120">
    <property type="match status" value="1"/>
</dbReference>
<sequence length="591" mass="68111">MNPDACDPLAHTSMYQRAEEDSDDSDGEGGLGNVSRVIVRPPGHSGKAKRGHLCFDAAFETGNLGRVDLVGEFEYDLFLRPDTCNPRYRFWFNFTVDNVKQDQRVIFNIVNMNKSRNLFKDGMTPLVKSTSRPKWQRLPRCEVFYYKSPVHQNHYVLSFAFGFDKEDEVYQFALTFPYSYSKMQAYLNAVELKFPEAFERSTLGMSIQNRKLELITFDDVKKPDKMDPKNVIHMVVILARIHPGESPASYVVQGLIEFLAAANQPISKALREHVVFKIVPMLNPDGVFLGNNRCNVIGHDLNRSWNKLSHTYDNVYRYERHLVFPKLFATKCEDFCQEHMMFNADDRKSGTARRYFVEALSDIVNTYTLEVSMCGYFLNGTNILTQYTEDGYMRIGRNLARTFLEYYRFTNILPIPPVDELRPRKGRPRTHRPRARSKTRSEVRVRPKTTRAYAPISYTDLSICYDSATSEDGSPVRYMYGHGPPGGYGGFRMRPLIHQDQFSLSNIQAARFSNLDFTSDFRLKVPKAKVPQEPKMPPIEMLNVPPKPHLTIIDFNQLTRGGLEEATGAKPIEREKEKIRRHMFKSSSRKA</sequence>
<dbReference type="PANTHER" id="PTHR12756">
    <property type="entry name" value="CYTOSOLIC CARBOXYPEPTIDASE"/>
    <property type="match status" value="1"/>
</dbReference>
<dbReference type="SMART" id="SM00631">
    <property type="entry name" value="Zn_pept"/>
    <property type="match status" value="1"/>
</dbReference>
<dbReference type="InterPro" id="IPR000834">
    <property type="entry name" value="Peptidase_M14"/>
</dbReference>
<dbReference type="Proteomes" id="UP000075886">
    <property type="component" value="Unassembled WGS sequence"/>
</dbReference>
<evidence type="ECO:0000256" key="1">
    <source>
        <dbReference type="ARBA" id="ARBA00001947"/>
    </source>
</evidence>